<dbReference type="GO" id="GO:0032259">
    <property type="term" value="P:methylation"/>
    <property type="evidence" value="ECO:0007669"/>
    <property type="project" value="UniProtKB-KW"/>
</dbReference>
<evidence type="ECO:0000313" key="2">
    <source>
        <dbReference type="Proteomes" id="UP000076154"/>
    </source>
</evidence>
<keyword evidence="2" id="KW-1185">Reference proteome</keyword>
<dbReference type="EMBL" id="LUEZ02000071">
    <property type="protein sequence ID" value="RDB19824.1"/>
    <property type="molecule type" value="Genomic_DNA"/>
</dbReference>
<evidence type="ECO:0000313" key="1">
    <source>
        <dbReference type="EMBL" id="RDB19824.1"/>
    </source>
</evidence>
<dbReference type="InParanoid" id="A0A369JK81"/>
<dbReference type="SUPFAM" id="SSF82199">
    <property type="entry name" value="SET domain"/>
    <property type="match status" value="1"/>
</dbReference>
<gene>
    <name evidence="1" type="primary">set10</name>
    <name evidence="1" type="ORF">Hypma_012812</name>
</gene>
<reference evidence="1" key="1">
    <citation type="submission" date="2018-04" db="EMBL/GenBank/DDBJ databases">
        <title>Whole genome sequencing of Hypsizygus marmoreus.</title>
        <authorList>
            <person name="Choi I.-G."/>
            <person name="Min B."/>
            <person name="Kim J.-G."/>
            <person name="Kim S."/>
            <person name="Oh Y.-L."/>
            <person name="Kong W.-S."/>
            <person name="Park H."/>
            <person name="Jeong J."/>
            <person name="Song E.-S."/>
        </authorList>
    </citation>
    <scope>NUCLEOTIDE SEQUENCE [LARGE SCALE GENOMIC DNA]</scope>
    <source>
        <strain evidence="1">51987-8</strain>
    </source>
</reference>
<dbReference type="GO" id="GO:0005634">
    <property type="term" value="C:nucleus"/>
    <property type="evidence" value="ECO:0007669"/>
    <property type="project" value="TreeGrafter"/>
</dbReference>
<dbReference type="GO" id="GO:0016279">
    <property type="term" value="F:protein-lysine N-methyltransferase activity"/>
    <property type="evidence" value="ECO:0007669"/>
    <property type="project" value="TreeGrafter"/>
</dbReference>
<protein>
    <submittedName>
        <fullName evidence="1">Ribosomal lysine N-methyltransferase set10</fullName>
    </submittedName>
</protein>
<comment type="caution">
    <text evidence="1">The sequence shown here is derived from an EMBL/GenBank/DDBJ whole genome shotgun (WGS) entry which is preliminary data.</text>
</comment>
<dbReference type="STRING" id="39966.A0A369JK81"/>
<dbReference type="AlphaFoldDB" id="A0A369JK81"/>
<dbReference type="InterPro" id="IPR046341">
    <property type="entry name" value="SET_dom_sf"/>
</dbReference>
<proteinExistence type="predicted"/>
<accession>A0A369JK81</accession>
<dbReference type="PANTHER" id="PTHR13271:SF147">
    <property type="entry name" value="PROTEIN-LYSINE N-METHYLTRANSFERASE EFM1-RELATED"/>
    <property type="match status" value="1"/>
</dbReference>
<organism evidence="1 2">
    <name type="scientific">Hypsizygus marmoreus</name>
    <name type="common">White beech mushroom</name>
    <name type="synonym">Agaricus marmoreus</name>
    <dbReference type="NCBI Taxonomy" id="39966"/>
    <lineage>
        <taxon>Eukaryota</taxon>
        <taxon>Fungi</taxon>
        <taxon>Dikarya</taxon>
        <taxon>Basidiomycota</taxon>
        <taxon>Agaricomycotina</taxon>
        <taxon>Agaricomycetes</taxon>
        <taxon>Agaricomycetidae</taxon>
        <taxon>Agaricales</taxon>
        <taxon>Tricholomatineae</taxon>
        <taxon>Lyophyllaceae</taxon>
        <taxon>Hypsizygus</taxon>
    </lineage>
</organism>
<dbReference type="OrthoDB" id="42889at2759"/>
<dbReference type="PANTHER" id="PTHR13271">
    <property type="entry name" value="UNCHARACTERIZED PUTATIVE METHYLTRANSFERASE"/>
    <property type="match status" value="1"/>
</dbReference>
<name>A0A369JK81_HYPMA</name>
<dbReference type="Proteomes" id="UP000076154">
    <property type="component" value="Unassembled WGS sequence"/>
</dbReference>
<dbReference type="Gene3D" id="3.90.1410.10">
    <property type="entry name" value="set domain protein methyltransferase, domain 1"/>
    <property type="match status" value="1"/>
</dbReference>
<sequence length="409" mass="45528">MSTIEPSIALAFKRWLSDHGGGFHPHVLYSEVPSGSCVVAGEDLSGDTTVVRCPFELAVTEDLAQKALLAFLPLDDTIRTAQWSERQWISLYICFHWIIKDSSALAHYAYVKTLPAPEKLRTPLHFTQLELKMVEGTNLYGAALDREREWRREWNECYAVVSDANPEWGSKFPWEAYLTAATYLSSRAFPSSLLSPTPSLQSSPTTKPVLLPGIDSLNHARGQPVSWVVSYPDATVADKESPSIALVLHTPATRGQELLNNYGAKPNSELILGYGFSLSNNPDDTIVLKVGGINGKKWEVGRSARGADGLWDEIVHSIKHDPESPPNYEDHLDAAGALLDMIQTMLDRLPSDQWDHSHVDIRPEVAVMLHDYVEGQRDILELLIQFAHEKERLAVEDARAEGVEIVLED</sequence>
<dbReference type="InterPro" id="IPR050600">
    <property type="entry name" value="SETD3_SETD6_MTase"/>
</dbReference>